<dbReference type="InterPro" id="IPR019734">
    <property type="entry name" value="TPR_rpt"/>
</dbReference>
<evidence type="ECO:0000256" key="1">
    <source>
        <dbReference type="HAMAP-Rule" id="MF_02066"/>
    </source>
</evidence>
<name>A0A6M8MA60_9PSED</name>
<feature type="compositionally biased region" description="Basic and acidic residues" evidence="2">
    <location>
        <begin position="30"/>
        <end position="40"/>
    </location>
</feature>
<keyword evidence="1" id="KW-0574">Periplasm</keyword>
<evidence type="ECO:0000313" key="5">
    <source>
        <dbReference type="Proteomes" id="UP000501989"/>
    </source>
</evidence>
<dbReference type="InterPro" id="IPR011990">
    <property type="entry name" value="TPR-like_helical_dom_sf"/>
</dbReference>
<keyword evidence="1 4" id="KW-0132">Cell division</keyword>
<feature type="coiled-coil region" evidence="1">
    <location>
        <begin position="3"/>
        <end position="30"/>
    </location>
</feature>
<feature type="compositionally biased region" description="Low complexity" evidence="2">
    <location>
        <begin position="47"/>
        <end position="80"/>
    </location>
</feature>
<dbReference type="GO" id="GO:0070206">
    <property type="term" value="P:protein trimerization"/>
    <property type="evidence" value="ECO:0007669"/>
    <property type="project" value="InterPro"/>
</dbReference>
<proteinExistence type="inferred from homology"/>
<keyword evidence="1" id="KW-0131">Cell cycle</keyword>
<comment type="function">
    <text evidence="1">Mediates coordination of peptidoglycan synthesis and outer membrane constriction during cell division.</text>
</comment>
<organism evidence="4 5">
    <name type="scientific">Pseudomonas graminis</name>
    <dbReference type="NCBI Taxonomy" id="158627"/>
    <lineage>
        <taxon>Bacteria</taxon>
        <taxon>Pseudomonadati</taxon>
        <taxon>Pseudomonadota</taxon>
        <taxon>Gammaproteobacteria</taxon>
        <taxon>Pseudomonadales</taxon>
        <taxon>Pseudomonadaceae</taxon>
        <taxon>Pseudomonas</taxon>
    </lineage>
</organism>
<dbReference type="Gene3D" id="1.20.5.110">
    <property type="match status" value="1"/>
</dbReference>
<dbReference type="InterPro" id="IPR034706">
    <property type="entry name" value="CpoB"/>
</dbReference>
<dbReference type="Pfam" id="PF16331">
    <property type="entry name" value="TolA_bind_tri"/>
    <property type="match status" value="1"/>
</dbReference>
<keyword evidence="1" id="KW-0175">Coiled coil</keyword>
<gene>
    <name evidence="1" type="primary">cpoB</name>
    <name evidence="4" type="ORF">FX982_02633</name>
</gene>
<dbReference type="Gene3D" id="1.25.40.10">
    <property type="entry name" value="Tetratricopeptide repeat domain"/>
    <property type="match status" value="1"/>
</dbReference>
<dbReference type="Proteomes" id="UP000501989">
    <property type="component" value="Chromosome"/>
</dbReference>
<dbReference type="Pfam" id="PF13432">
    <property type="entry name" value="TPR_16"/>
    <property type="match status" value="1"/>
</dbReference>
<keyword evidence="5" id="KW-1185">Reference proteome</keyword>
<dbReference type="KEGG" id="pgg:FX982_02633"/>
<reference evidence="5" key="1">
    <citation type="submission" date="2019-12" db="EMBL/GenBank/DDBJ databases">
        <title>Endophytic bacteria associated with Panax ginseng seedlings.</title>
        <authorList>
            <person name="Park J.M."/>
            <person name="Shin R."/>
            <person name="Jo S.H."/>
        </authorList>
    </citation>
    <scope>NUCLEOTIDE SEQUENCE [LARGE SCALE GENOMIC DNA]</scope>
    <source>
        <strain evidence="5">PgKB30</strain>
    </source>
</reference>
<comment type="subcellular location">
    <subcellularLocation>
        <location evidence="1">Periplasm</location>
    </subcellularLocation>
</comment>
<dbReference type="EMBL" id="CP053746">
    <property type="protein sequence ID" value="QKF51669.1"/>
    <property type="molecule type" value="Genomic_DNA"/>
</dbReference>
<dbReference type="AlphaFoldDB" id="A0A6M8MA60"/>
<evidence type="ECO:0000313" key="4">
    <source>
        <dbReference type="EMBL" id="QKF51669.1"/>
    </source>
</evidence>
<feature type="domain" description="YbgF trimerisation" evidence="3">
    <location>
        <begin position="2"/>
        <end position="50"/>
    </location>
</feature>
<dbReference type="SUPFAM" id="SSF48452">
    <property type="entry name" value="TPR-like"/>
    <property type="match status" value="1"/>
</dbReference>
<sequence length="208" mass="22408">MQLQQMQDEISRLRGMVEVQQNDIQQMKQEALDRYKDLDSRIGAGGASAPSAANNSASDGGSNAGGAPASSTAQAPQASSEPGDPAKEKLYYDAAFDLIKAKDFDKASQAFAAFLRKYPNSQYAGNAQYWLGEVNLAKGDLQGAGQAFAKVSQLYPKHAKVPDSLYKLADVERRLGHTDKVKGILQQVVAQYPASSAAQLAQRDLQRL</sequence>
<dbReference type="InterPro" id="IPR014162">
    <property type="entry name" value="CpoB_C"/>
</dbReference>
<protein>
    <recommendedName>
        <fullName evidence="1">Cell division coordinator CpoB</fullName>
    </recommendedName>
</protein>
<evidence type="ECO:0000259" key="3">
    <source>
        <dbReference type="Pfam" id="PF16331"/>
    </source>
</evidence>
<dbReference type="Pfam" id="PF13174">
    <property type="entry name" value="TPR_6"/>
    <property type="match status" value="1"/>
</dbReference>
<evidence type="ECO:0000256" key="2">
    <source>
        <dbReference type="SAM" id="MobiDB-lite"/>
    </source>
</evidence>
<dbReference type="NCBIfam" id="TIGR02795">
    <property type="entry name" value="tol_pal_ybgF"/>
    <property type="match status" value="1"/>
</dbReference>
<accession>A0A6M8MA60</accession>
<comment type="similarity">
    <text evidence="1">Belongs to the CpoB family.</text>
</comment>
<feature type="region of interest" description="Disordered" evidence="2">
    <location>
        <begin position="30"/>
        <end position="86"/>
    </location>
</feature>
<keyword evidence="1" id="KW-0732">Signal</keyword>
<dbReference type="HAMAP" id="MF_02066">
    <property type="entry name" value="CpoB"/>
    <property type="match status" value="1"/>
</dbReference>
<dbReference type="GO" id="GO:0030288">
    <property type="term" value="C:outer membrane-bounded periplasmic space"/>
    <property type="evidence" value="ECO:0007669"/>
    <property type="project" value="UniProtKB-UniRule"/>
</dbReference>
<dbReference type="InterPro" id="IPR032519">
    <property type="entry name" value="YbgF_tri"/>
</dbReference>
<dbReference type="GO" id="GO:0043093">
    <property type="term" value="P:FtsZ-dependent cytokinesis"/>
    <property type="evidence" value="ECO:0007669"/>
    <property type="project" value="UniProtKB-UniRule"/>
</dbReference>